<evidence type="ECO:0000313" key="3">
    <source>
        <dbReference type="Proteomes" id="UP000536604"/>
    </source>
</evidence>
<dbReference type="RefSeq" id="WP_184286853.1">
    <property type="nucleotide sequence ID" value="NZ_JACHJO010000002.1"/>
</dbReference>
<sequence length="153" mass="16313">MGDSSLAEQAAEVLVRAMSSPDRTAWARVRAAFAALSPKAGKVMAAELDISRNEVVERPRLAEEVTGEWRTRLRRLVEANPGAEQQLRGLVRELGGEQPRPNVRNEVHGDVSGTVIQAGSIHGGVNASRYGGDHVDFSGGTFEGPVTGKEGRG</sequence>
<keyword evidence="3" id="KW-1185">Reference proteome</keyword>
<dbReference type="EMBL" id="JACHJO010000002">
    <property type="protein sequence ID" value="MBB6118583.1"/>
    <property type="molecule type" value="Genomic_DNA"/>
</dbReference>
<name>A0A841IIT4_9ACTN</name>
<accession>A0A841IIT4</accession>
<reference evidence="2 3" key="1">
    <citation type="submission" date="2020-08" db="EMBL/GenBank/DDBJ databases">
        <title>Genomic Encyclopedia of Type Strains, Phase III (KMG-III): the genomes of soil and plant-associated and newly described type strains.</title>
        <authorList>
            <person name="Whitman W."/>
        </authorList>
    </citation>
    <scope>NUCLEOTIDE SEQUENCE [LARGE SCALE GENOMIC DNA]</scope>
    <source>
        <strain evidence="2 3">CECT 8712</strain>
    </source>
</reference>
<proteinExistence type="predicted"/>
<dbReference type="Proteomes" id="UP000536604">
    <property type="component" value="Unassembled WGS sequence"/>
</dbReference>
<feature type="region of interest" description="Disordered" evidence="1">
    <location>
        <begin position="132"/>
        <end position="153"/>
    </location>
</feature>
<organism evidence="2 3">
    <name type="scientific">Nocardiopsis algeriensis</name>
    <dbReference type="NCBI Taxonomy" id="1478215"/>
    <lineage>
        <taxon>Bacteria</taxon>
        <taxon>Bacillati</taxon>
        <taxon>Actinomycetota</taxon>
        <taxon>Actinomycetes</taxon>
        <taxon>Streptosporangiales</taxon>
        <taxon>Nocardiopsidaceae</taxon>
        <taxon>Nocardiopsis</taxon>
    </lineage>
</organism>
<gene>
    <name evidence="2" type="ORF">FHS13_000515</name>
</gene>
<evidence type="ECO:0000313" key="2">
    <source>
        <dbReference type="EMBL" id="MBB6118583.1"/>
    </source>
</evidence>
<evidence type="ECO:0000256" key="1">
    <source>
        <dbReference type="SAM" id="MobiDB-lite"/>
    </source>
</evidence>
<comment type="caution">
    <text evidence="2">The sequence shown here is derived from an EMBL/GenBank/DDBJ whole genome shotgun (WGS) entry which is preliminary data.</text>
</comment>
<dbReference type="AlphaFoldDB" id="A0A841IIT4"/>
<protein>
    <submittedName>
        <fullName evidence="2">Uncharacterized protein</fullName>
    </submittedName>
</protein>